<evidence type="ECO:0000313" key="3">
    <source>
        <dbReference type="Proteomes" id="UP000017836"/>
    </source>
</evidence>
<keyword evidence="3" id="KW-1185">Reference proteome</keyword>
<dbReference type="Proteomes" id="UP000017836">
    <property type="component" value="Unassembled WGS sequence"/>
</dbReference>
<feature type="compositionally biased region" description="Basic residues" evidence="1">
    <location>
        <begin position="10"/>
        <end position="19"/>
    </location>
</feature>
<accession>W1NGC7</accession>
<sequence>MEFPHNQHDHHARHHRHHSKPEEDQSPGQHFPYPRPSSTPFYLPPPDQSFSHHESSYPSSYVAPHHGHDRGHGHPHGTAIFPSVQPSFFLPQGREVRVFCKAGNGFSLTIRDGSVVLAPYDPSDKFQHWIKDEKYCTRVKDEESFPSFALVNMATGLALQHSIGGTQPVRLIPYPTDKLDMSILWTLSKDLGDGFRTIRMVDNICLNLDAFHGDKNHGGVHDGTVAVLWEWTKGDNQRWKLYPYCNARAGNRVPGLKNEGLGHMVPQRPGQDIHGDCETLELFLDTDVYGY</sequence>
<dbReference type="SUPFAM" id="SSF50370">
    <property type="entry name" value="Ricin B-like lectins"/>
    <property type="match status" value="1"/>
</dbReference>
<dbReference type="EMBL" id="KI397513">
    <property type="protein sequence ID" value="ERM94548.1"/>
    <property type="molecule type" value="Genomic_DNA"/>
</dbReference>
<protein>
    <submittedName>
        <fullName evidence="2">Uncharacterized protein</fullName>
    </submittedName>
</protein>
<dbReference type="OMA" id="HIVRIFC"/>
<gene>
    <name evidence="2" type="ORF">AMTR_s00010p00266400</name>
</gene>
<dbReference type="CDD" id="cd23431">
    <property type="entry name" value="beta-trefoil_Ricin_AtEULS3-like"/>
    <property type="match status" value="1"/>
</dbReference>
<dbReference type="PANTHER" id="PTHR31257:SF2">
    <property type="entry name" value="RICIN B-LIKE LECTIN EULS3"/>
    <property type="match status" value="1"/>
</dbReference>
<dbReference type="PANTHER" id="PTHR31257">
    <property type="entry name" value="RICIN B-LIKE LECTIN EULS3"/>
    <property type="match status" value="1"/>
</dbReference>
<feature type="compositionally biased region" description="Basic residues" evidence="1">
    <location>
        <begin position="65"/>
        <end position="75"/>
    </location>
</feature>
<name>W1NGC7_AMBTC</name>
<feature type="region of interest" description="Disordered" evidence="1">
    <location>
        <begin position="1"/>
        <end position="78"/>
    </location>
</feature>
<dbReference type="InterPro" id="IPR040249">
    <property type="entry name" value="Ricin_B-like_lectin_EULS3-like"/>
</dbReference>
<dbReference type="HOGENOM" id="CLU_039568_0_0_1"/>
<feature type="compositionally biased region" description="Pro residues" evidence="1">
    <location>
        <begin position="33"/>
        <end position="47"/>
    </location>
</feature>
<organism evidence="2 3">
    <name type="scientific">Amborella trichopoda</name>
    <dbReference type="NCBI Taxonomy" id="13333"/>
    <lineage>
        <taxon>Eukaryota</taxon>
        <taxon>Viridiplantae</taxon>
        <taxon>Streptophyta</taxon>
        <taxon>Embryophyta</taxon>
        <taxon>Tracheophyta</taxon>
        <taxon>Spermatophyta</taxon>
        <taxon>Magnoliopsida</taxon>
        <taxon>Amborellales</taxon>
        <taxon>Amborellaceae</taxon>
        <taxon>Amborella</taxon>
    </lineage>
</organism>
<dbReference type="eggNOG" id="ENOG502QTCR">
    <property type="taxonomic scope" value="Eukaryota"/>
</dbReference>
<dbReference type="Gene3D" id="2.80.10.50">
    <property type="match status" value="1"/>
</dbReference>
<dbReference type="AlphaFoldDB" id="W1NGC7"/>
<dbReference type="InterPro" id="IPR035992">
    <property type="entry name" value="Ricin_B-like_lectins"/>
</dbReference>
<proteinExistence type="predicted"/>
<dbReference type="Gramene" id="ERM94548">
    <property type="protein sequence ID" value="ERM94548"/>
    <property type="gene ID" value="AMTR_s00010p00266400"/>
</dbReference>
<evidence type="ECO:0000256" key="1">
    <source>
        <dbReference type="SAM" id="MobiDB-lite"/>
    </source>
</evidence>
<reference evidence="3" key="1">
    <citation type="journal article" date="2013" name="Science">
        <title>The Amborella genome and the evolution of flowering plants.</title>
        <authorList>
            <consortium name="Amborella Genome Project"/>
        </authorList>
    </citation>
    <scope>NUCLEOTIDE SEQUENCE [LARGE SCALE GENOMIC DNA]</scope>
</reference>
<evidence type="ECO:0000313" key="2">
    <source>
        <dbReference type="EMBL" id="ERM94548.1"/>
    </source>
</evidence>